<reference evidence="1 2" key="1">
    <citation type="journal article" date="2015" name="Nat. Commun.">
        <title>Outbred genome sequencing and CRISPR/Cas9 gene editing in butterflies.</title>
        <authorList>
            <person name="Li X."/>
            <person name="Fan D."/>
            <person name="Zhang W."/>
            <person name="Liu G."/>
            <person name="Zhang L."/>
            <person name="Zhao L."/>
            <person name="Fang X."/>
            <person name="Chen L."/>
            <person name="Dong Y."/>
            <person name="Chen Y."/>
            <person name="Ding Y."/>
            <person name="Zhao R."/>
            <person name="Feng M."/>
            <person name="Zhu Y."/>
            <person name="Feng Y."/>
            <person name="Jiang X."/>
            <person name="Zhu D."/>
            <person name="Xiang H."/>
            <person name="Feng X."/>
            <person name="Li S."/>
            <person name="Wang J."/>
            <person name="Zhang G."/>
            <person name="Kronforst M.R."/>
            <person name="Wang W."/>
        </authorList>
    </citation>
    <scope>NUCLEOTIDE SEQUENCE [LARGE SCALE GENOMIC DNA]</scope>
    <source>
        <strain evidence="1">Ya'a_city_454_Pm</strain>
        <tissue evidence="1">Whole body</tissue>
    </source>
</reference>
<dbReference type="SUPFAM" id="SSF57567">
    <property type="entry name" value="Serine protease inhibitors"/>
    <property type="match status" value="1"/>
</dbReference>
<dbReference type="Proteomes" id="UP000053240">
    <property type="component" value="Unassembled WGS sequence"/>
</dbReference>
<keyword evidence="2" id="KW-1185">Reference proteome</keyword>
<dbReference type="InterPro" id="IPR036084">
    <property type="entry name" value="Ser_inhib-like_sf"/>
</dbReference>
<protein>
    <recommendedName>
        <fullName evidence="3">TIL domain-containing protein</fullName>
    </recommendedName>
</protein>
<dbReference type="EMBL" id="KQ461175">
    <property type="protein sequence ID" value="KPJ07801.1"/>
    <property type="molecule type" value="Genomic_DNA"/>
</dbReference>
<evidence type="ECO:0000313" key="2">
    <source>
        <dbReference type="Proteomes" id="UP000053240"/>
    </source>
</evidence>
<gene>
    <name evidence="1" type="ORF">RR48_12643</name>
</gene>
<accession>A0A194QW57</accession>
<sequence>MKMSRTGRGGGTDWEKNECPHDEIYKSCSFYEEYTCWQTAERNSRVKTIPKRLPHCRAGCYCKKGLVRAYPQSGCVLSVICRHQGLQDLLEKLTSSFRSFQ</sequence>
<dbReference type="AlphaFoldDB" id="A0A194QW57"/>
<organism evidence="1 2">
    <name type="scientific">Papilio machaon</name>
    <name type="common">Old World swallowtail butterfly</name>
    <dbReference type="NCBI Taxonomy" id="76193"/>
    <lineage>
        <taxon>Eukaryota</taxon>
        <taxon>Metazoa</taxon>
        <taxon>Ecdysozoa</taxon>
        <taxon>Arthropoda</taxon>
        <taxon>Hexapoda</taxon>
        <taxon>Insecta</taxon>
        <taxon>Pterygota</taxon>
        <taxon>Neoptera</taxon>
        <taxon>Endopterygota</taxon>
        <taxon>Lepidoptera</taxon>
        <taxon>Glossata</taxon>
        <taxon>Ditrysia</taxon>
        <taxon>Papilionoidea</taxon>
        <taxon>Papilionidae</taxon>
        <taxon>Papilioninae</taxon>
        <taxon>Papilio</taxon>
    </lineage>
</organism>
<dbReference type="InParanoid" id="A0A194QW57"/>
<dbReference type="Gene3D" id="2.10.25.10">
    <property type="entry name" value="Laminin"/>
    <property type="match status" value="1"/>
</dbReference>
<name>A0A194QW57_PAPMA</name>
<evidence type="ECO:0000313" key="1">
    <source>
        <dbReference type="EMBL" id="KPJ07801.1"/>
    </source>
</evidence>
<proteinExistence type="predicted"/>
<evidence type="ECO:0008006" key="3">
    <source>
        <dbReference type="Google" id="ProtNLM"/>
    </source>
</evidence>